<dbReference type="InterPro" id="IPR005804">
    <property type="entry name" value="FA_desaturase_dom"/>
</dbReference>
<evidence type="ECO:0000256" key="1">
    <source>
        <dbReference type="SAM" id="Phobius"/>
    </source>
</evidence>
<evidence type="ECO:0000313" key="4">
    <source>
        <dbReference type="Proteomes" id="UP000326903"/>
    </source>
</evidence>
<dbReference type="Pfam" id="PF00487">
    <property type="entry name" value="FA_desaturase"/>
    <property type="match status" value="1"/>
</dbReference>
<dbReference type="RefSeq" id="WP_150415217.1">
    <property type="nucleotide sequence ID" value="NZ_VYQF01000003.1"/>
</dbReference>
<feature type="domain" description="Fatty acid desaturase" evidence="2">
    <location>
        <begin position="63"/>
        <end position="335"/>
    </location>
</feature>
<keyword evidence="4" id="KW-1185">Reference proteome</keyword>
<sequence>MANPKFIQGKGEFHIELKNRVNQYFIDRKKPMTGNSALLMKAVLFCIGYILIYVHLVFFTPMVWAAIPECVLFGGLTAAIGFNVMHDGAHGSFSKYKVLNKMAGFSLNFLGASAIMWNMKHNIIHHTYTNIDGIDDDIEARPWLRFATTQKKMKMHKFQHYYFWFLYTLLHLVWIFMSDYKKYFSGKIGPVALRKMTVREHISFWVAKLGYAFMFVALPIWLLGFTTWLVGFLTITMVTGFVISIVFQLAHTVEHTEFPMPNESTNKIENEWAIHQVATTANFSTGNKLISWLVGGLNFQIEHHLFPRISHVHYPAISKIIKRTCNDYGIKYIEYPKMRHAILSHVAYLRKLGQAN</sequence>
<gene>
    <name evidence="3" type="ORF">FW778_13120</name>
</gene>
<dbReference type="Proteomes" id="UP000326903">
    <property type="component" value="Unassembled WGS sequence"/>
</dbReference>
<comment type="caution">
    <text evidence="3">The sequence shown here is derived from an EMBL/GenBank/DDBJ whole genome shotgun (WGS) entry which is preliminary data.</text>
</comment>
<reference evidence="3 4" key="1">
    <citation type="submission" date="2019-09" db="EMBL/GenBank/DDBJ databases">
        <title>Draft genome sequence of Ginsengibacter sp. BR5-29.</title>
        <authorList>
            <person name="Im W.-T."/>
        </authorList>
    </citation>
    <scope>NUCLEOTIDE SEQUENCE [LARGE SCALE GENOMIC DNA]</scope>
    <source>
        <strain evidence="3 4">BR5-29</strain>
    </source>
</reference>
<dbReference type="CDD" id="cd03506">
    <property type="entry name" value="Delta6-FADS-like"/>
    <property type="match status" value="1"/>
</dbReference>
<proteinExistence type="predicted"/>
<feature type="transmembrane region" description="Helical" evidence="1">
    <location>
        <begin position="161"/>
        <end position="180"/>
    </location>
</feature>
<dbReference type="InterPro" id="IPR012171">
    <property type="entry name" value="Fatty_acid_desaturase"/>
</dbReference>
<dbReference type="GO" id="GO:0008610">
    <property type="term" value="P:lipid biosynthetic process"/>
    <property type="evidence" value="ECO:0007669"/>
    <property type="project" value="UniProtKB-ARBA"/>
</dbReference>
<dbReference type="GO" id="GO:0016717">
    <property type="term" value="F:oxidoreductase activity, acting on paired donors, with oxidation of a pair of donors resulting in the reduction of molecular oxygen to two molecules of water"/>
    <property type="evidence" value="ECO:0007669"/>
    <property type="project" value="TreeGrafter"/>
</dbReference>
<name>A0A5J5IES1_9BACT</name>
<dbReference type="PANTHER" id="PTHR19353">
    <property type="entry name" value="FATTY ACID DESATURASE 2"/>
    <property type="match status" value="1"/>
</dbReference>
<feature type="transmembrane region" description="Helical" evidence="1">
    <location>
        <begin position="38"/>
        <end position="58"/>
    </location>
</feature>
<evidence type="ECO:0000313" key="3">
    <source>
        <dbReference type="EMBL" id="KAA9038498.1"/>
    </source>
</evidence>
<feature type="transmembrane region" description="Helical" evidence="1">
    <location>
        <begin position="64"/>
        <end position="86"/>
    </location>
</feature>
<protein>
    <submittedName>
        <fullName evidence="3">Acyl-CoA desaturase</fullName>
    </submittedName>
</protein>
<dbReference type="AlphaFoldDB" id="A0A5J5IES1"/>
<keyword evidence="1" id="KW-0812">Transmembrane</keyword>
<dbReference type="EMBL" id="VYQF01000003">
    <property type="protein sequence ID" value="KAA9038498.1"/>
    <property type="molecule type" value="Genomic_DNA"/>
</dbReference>
<organism evidence="3 4">
    <name type="scientific">Ginsengibacter hankyongi</name>
    <dbReference type="NCBI Taxonomy" id="2607284"/>
    <lineage>
        <taxon>Bacteria</taxon>
        <taxon>Pseudomonadati</taxon>
        <taxon>Bacteroidota</taxon>
        <taxon>Chitinophagia</taxon>
        <taxon>Chitinophagales</taxon>
        <taxon>Chitinophagaceae</taxon>
        <taxon>Ginsengibacter</taxon>
    </lineage>
</organism>
<dbReference type="GO" id="GO:0016020">
    <property type="term" value="C:membrane"/>
    <property type="evidence" value="ECO:0007669"/>
    <property type="project" value="TreeGrafter"/>
</dbReference>
<keyword evidence="1" id="KW-1133">Transmembrane helix</keyword>
<dbReference type="PIRSF" id="PIRSF015921">
    <property type="entry name" value="FA_sphinglp_des"/>
    <property type="match status" value="1"/>
</dbReference>
<dbReference type="PANTHER" id="PTHR19353:SF19">
    <property type="entry name" value="DELTA(5) FATTY ACID DESATURASE C-RELATED"/>
    <property type="match status" value="1"/>
</dbReference>
<accession>A0A5J5IES1</accession>
<feature type="transmembrane region" description="Helical" evidence="1">
    <location>
        <begin position="228"/>
        <end position="250"/>
    </location>
</feature>
<keyword evidence="1" id="KW-0472">Membrane</keyword>
<feature type="transmembrane region" description="Helical" evidence="1">
    <location>
        <begin position="98"/>
        <end position="117"/>
    </location>
</feature>
<evidence type="ECO:0000259" key="2">
    <source>
        <dbReference type="Pfam" id="PF00487"/>
    </source>
</evidence>
<feature type="transmembrane region" description="Helical" evidence="1">
    <location>
        <begin position="201"/>
        <end position="222"/>
    </location>
</feature>